<evidence type="ECO:0000256" key="1">
    <source>
        <dbReference type="ARBA" id="ARBA00010062"/>
    </source>
</evidence>
<evidence type="ECO:0000256" key="2">
    <source>
        <dbReference type="ARBA" id="ARBA00022729"/>
    </source>
</evidence>
<dbReference type="InterPro" id="IPR051010">
    <property type="entry name" value="BCAA_transport"/>
</dbReference>
<feature type="chain" id="PRO_5031004401" evidence="4">
    <location>
        <begin position="27"/>
        <end position="408"/>
    </location>
</feature>
<accession>A0A7W4YV81</accession>
<dbReference type="SUPFAM" id="SSF53822">
    <property type="entry name" value="Periplasmic binding protein-like I"/>
    <property type="match status" value="1"/>
</dbReference>
<keyword evidence="3" id="KW-0029">Amino-acid transport</keyword>
<dbReference type="GO" id="GO:0006865">
    <property type="term" value="P:amino acid transport"/>
    <property type="evidence" value="ECO:0007669"/>
    <property type="project" value="UniProtKB-KW"/>
</dbReference>
<name>A0A7W4YV81_9HYPH</name>
<evidence type="ECO:0000313" key="7">
    <source>
        <dbReference type="Proteomes" id="UP000532010"/>
    </source>
</evidence>
<dbReference type="RefSeq" id="WP_210277481.1">
    <property type="nucleotide sequence ID" value="NZ_JACHWB010000001.1"/>
</dbReference>
<proteinExistence type="inferred from homology"/>
<comment type="similarity">
    <text evidence="1">Belongs to the leucine-binding protein family.</text>
</comment>
<evidence type="ECO:0000256" key="3">
    <source>
        <dbReference type="ARBA" id="ARBA00022970"/>
    </source>
</evidence>
<feature type="signal peptide" evidence="4">
    <location>
        <begin position="1"/>
        <end position="26"/>
    </location>
</feature>
<dbReference type="Pfam" id="PF13458">
    <property type="entry name" value="Peripla_BP_6"/>
    <property type="match status" value="1"/>
</dbReference>
<dbReference type="Gene3D" id="3.40.50.2300">
    <property type="match status" value="2"/>
</dbReference>
<evidence type="ECO:0000256" key="4">
    <source>
        <dbReference type="SAM" id="SignalP"/>
    </source>
</evidence>
<dbReference type="EMBL" id="JACHWB010000001">
    <property type="protein sequence ID" value="MBB3018140.1"/>
    <property type="molecule type" value="Genomic_DNA"/>
</dbReference>
<dbReference type="PANTHER" id="PTHR30483">
    <property type="entry name" value="LEUCINE-SPECIFIC-BINDING PROTEIN"/>
    <property type="match status" value="1"/>
</dbReference>
<comment type="caution">
    <text evidence="6">The sequence shown here is derived from an EMBL/GenBank/DDBJ whole genome shotgun (WGS) entry which is preliminary data.</text>
</comment>
<evidence type="ECO:0000313" key="6">
    <source>
        <dbReference type="EMBL" id="MBB3018140.1"/>
    </source>
</evidence>
<feature type="domain" description="Leucine-binding protein" evidence="5">
    <location>
        <begin position="33"/>
        <end position="371"/>
    </location>
</feature>
<protein>
    <submittedName>
        <fullName evidence="6">Branched-chain amino acid transport system substrate-binding protein</fullName>
    </submittedName>
</protein>
<reference evidence="6 7" key="1">
    <citation type="submission" date="2020-08" db="EMBL/GenBank/DDBJ databases">
        <title>The Agave Microbiome: Exploring the role of microbial communities in plant adaptations to desert environments.</title>
        <authorList>
            <person name="Partida-Martinez L.P."/>
        </authorList>
    </citation>
    <scope>NUCLEOTIDE SEQUENCE [LARGE SCALE GENOMIC DNA]</scope>
    <source>
        <strain evidence="6 7">AT3.9</strain>
    </source>
</reference>
<dbReference type="Proteomes" id="UP000532010">
    <property type="component" value="Unassembled WGS sequence"/>
</dbReference>
<evidence type="ECO:0000259" key="5">
    <source>
        <dbReference type="Pfam" id="PF13458"/>
    </source>
</evidence>
<keyword evidence="3" id="KW-0813">Transport</keyword>
<dbReference type="PANTHER" id="PTHR30483:SF6">
    <property type="entry name" value="PERIPLASMIC BINDING PROTEIN OF ABC TRANSPORTER FOR NATURAL AMINO ACIDS"/>
    <property type="match status" value="1"/>
</dbReference>
<gene>
    <name evidence="6" type="ORF">FHR70_001180</name>
</gene>
<dbReference type="InterPro" id="IPR028081">
    <property type="entry name" value="Leu-bd"/>
</dbReference>
<dbReference type="InterPro" id="IPR028082">
    <property type="entry name" value="Peripla_BP_I"/>
</dbReference>
<organism evidence="6 7">
    <name type="scientific">Microvirga lupini</name>
    <dbReference type="NCBI Taxonomy" id="420324"/>
    <lineage>
        <taxon>Bacteria</taxon>
        <taxon>Pseudomonadati</taxon>
        <taxon>Pseudomonadota</taxon>
        <taxon>Alphaproteobacteria</taxon>
        <taxon>Hyphomicrobiales</taxon>
        <taxon>Methylobacteriaceae</taxon>
        <taxon>Microvirga</taxon>
    </lineage>
</organism>
<dbReference type="CDD" id="cd06327">
    <property type="entry name" value="PBP1_SBP-like"/>
    <property type="match status" value="1"/>
</dbReference>
<keyword evidence="2 4" id="KW-0732">Signal</keyword>
<keyword evidence="7" id="KW-1185">Reference proteome</keyword>
<dbReference type="AlphaFoldDB" id="A0A7W4YV81"/>
<sequence length="408" mass="43383">MSSSTIRLARATMLLAATALATPAMAQMSDNVIRIGVMNDQSGVYSDNCGAGSVTSVKLAVEDAGGQIKGTKIEVVVADDQNKPDVGVAAALKWIEKEGVDTIVGCSASSIALALQPVMASHKKPYLIAGTASSDLTNSKCTPMGTNWAYDTYTLPKGTVSALLGRGLDTWYFITVDYTFGKMWQEDATRFIQAAGGKVLGSTLHPLNATDFSSQLLQAQASGAKVIGIANSGSDLANVIKQAKEFGITSAGQQLAPLGLQINLVHGIGLEAAQDMVFTSSAYWDQNEGTRELAKRYGKAFQGRIPNESQLATYSAVNHYLKAVAAAGTDEGDAVMAKMRATPVNDMMLNNVSIRADGVVMRPMKTVRVKKPGEVKYPWDYYEILGEVPAEQAWRPLSESACPLVNKS</sequence>